<feature type="transmembrane region" description="Helical" evidence="1">
    <location>
        <begin position="78"/>
        <end position="100"/>
    </location>
</feature>
<feature type="transmembrane region" description="Helical" evidence="1">
    <location>
        <begin position="146"/>
        <end position="166"/>
    </location>
</feature>
<reference evidence="2" key="1">
    <citation type="submission" date="2018-05" db="EMBL/GenBank/DDBJ databases">
        <authorList>
            <person name="Lanie J.A."/>
            <person name="Ng W.-L."/>
            <person name="Kazmierczak K.M."/>
            <person name="Andrzejewski T.M."/>
            <person name="Davidsen T.M."/>
            <person name="Wayne K.J."/>
            <person name="Tettelin H."/>
            <person name="Glass J.I."/>
            <person name="Rusch D."/>
            <person name="Podicherti R."/>
            <person name="Tsui H.-C.T."/>
            <person name="Winkler M.E."/>
        </authorList>
    </citation>
    <scope>NUCLEOTIDE SEQUENCE</scope>
</reference>
<keyword evidence="1" id="KW-0812">Transmembrane</keyword>
<evidence type="ECO:0000313" key="2">
    <source>
        <dbReference type="EMBL" id="SVC85067.1"/>
    </source>
</evidence>
<name>A0A382QJA0_9ZZZZ</name>
<sequence length="200" mass="22029">HGITQTFSNGPRVWWYRHHIRKVVLIPYTLGAFTILGIFSVTAFIPPAGLIFLLIGLFPFLTRMLPKSFNLDIEQPKIAFLSGLAVTLTQMLAGASGPVLDIFYLQSKLTKEEILGTKAVTQTFGHILKLIYYGSLMMSAGNSLNGWLITTVIVAALLGNFLGSLIVKRISDVQFKMAGRYIVLIIGAIYLAKGLSELLR</sequence>
<keyword evidence="1" id="KW-1133">Transmembrane helix</keyword>
<proteinExistence type="predicted"/>
<keyword evidence="1" id="KW-0472">Membrane</keyword>
<gene>
    <name evidence="2" type="ORF">METZ01_LOCUS337921</name>
</gene>
<evidence type="ECO:0000256" key="1">
    <source>
        <dbReference type="SAM" id="Phobius"/>
    </source>
</evidence>
<feature type="transmembrane region" description="Helical" evidence="1">
    <location>
        <begin position="23"/>
        <end position="42"/>
    </location>
</feature>
<feature type="non-terminal residue" evidence="2">
    <location>
        <position position="1"/>
    </location>
</feature>
<organism evidence="2">
    <name type="scientific">marine metagenome</name>
    <dbReference type="NCBI Taxonomy" id="408172"/>
    <lineage>
        <taxon>unclassified sequences</taxon>
        <taxon>metagenomes</taxon>
        <taxon>ecological metagenomes</taxon>
    </lineage>
</organism>
<protein>
    <submittedName>
        <fullName evidence="2">Uncharacterized protein</fullName>
    </submittedName>
</protein>
<accession>A0A382QJA0</accession>
<dbReference type="AlphaFoldDB" id="A0A382QJA0"/>
<dbReference type="EMBL" id="UINC01114629">
    <property type="protein sequence ID" value="SVC85067.1"/>
    <property type="molecule type" value="Genomic_DNA"/>
</dbReference>
<feature type="transmembrane region" description="Helical" evidence="1">
    <location>
        <begin position="178"/>
        <end position="196"/>
    </location>
</feature>